<proteinExistence type="predicted"/>
<organism evidence="2">
    <name type="scientific">Solibacter usitatus (strain Ellin6076)</name>
    <dbReference type="NCBI Taxonomy" id="234267"/>
    <lineage>
        <taxon>Bacteria</taxon>
        <taxon>Pseudomonadati</taxon>
        <taxon>Acidobacteriota</taxon>
        <taxon>Terriglobia</taxon>
        <taxon>Bryobacterales</taxon>
        <taxon>Solibacteraceae</taxon>
        <taxon>Candidatus Solibacter</taxon>
    </lineage>
</organism>
<dbReference type="AlphaFoldDB" id="Q01NY8"/>
<sequence precursor="true">MPLMSPKRALLIALACALCACGPASSGSAIREYSYEVVNTFPHDPNAFTEGLFYLDGFLYESTGLEGQSSIRKVRLETGEVLQRRDLSNPYIFGEGIVNWKDRLLQLTWQGQVGFIYDLASFAPKGEFHYTGEGWALTQDGKRIIMSDGTSQLRFLDPETQQELGRLNVTSEGRQVPFLNELEWVKGEIYSNVWHQDRIARIDPATGNVVAWINLTGLWAGSDHDVKTLNGIAYDASRDRLFVTGKKWPNVFEIRVVKPH</sequence>
<reference evidence="2" key="1">
    <citation type="submission" date="2006-10" db="EMBL/GenBank/DDBJ databases">
        <title>Complete sequence of Solibacter usitatus Ellin6076.</title>
        <authorList>
            <consortium name="US DOE Joint Genome Institute"/>
            <person name="Copeland A."/>
            <person name="Lucas S."/>
            <person name="Lapidus A."/>
            <person name="Barry K."/>
            <person name="Detter J.C."/>
            <person name="Glavina del Rio T."/>
            <person name="Hammon N."/>
            <person name="Israni S."/>
            <person name="Dalin E."/>
            <person name="Tice H."/>
            <person name="Pitluck S."/>
            <person name="Thompson L.S."/>
            <person name="Brettin T."/>
            <person name="Bruce D."/>
            <person name="Han C."/>
            <person name="Tapia R."/>
            <person name="Gilna P."/>
            <person name="Schmutz J."/>
            <person name="Larimer F."/>
            <person name="Land M."/>
            <person name="Hauser L."/>
            <person name="Kyrpides N."/>
            <person name="Mikhailova N."/>
            <person name="Janssen P.H."/>
            <person name="Kuske C.R."/>
            <person name="Richardson P."/>
        </authorList>
    </citation>
    <scope>NUCLEOTIDE SEQUENCE</scope>
    <source>
        <strain evidence="2">Ellin6076</strain>
    </source>
</reference>
<dbReference type="Pfam" id="PF05096">
    <property type="entry name" value="Glu_cyclase_2"/>
    <property type="match status" value="1"/>
</dbReference>
<dbReference type="GO" id="GO:0016603">
    <property type="term" value="F:glutaminyl-peptide cyclotransferase activity"/>
    <property type="evidence" value="ECO:0007669"/>
    <property type="project" value="InterPro"/>
</dbReference>
<dbReference type="PANTHER" id="PTHR31270:SF1">
    <property type="entry name" value="GLUTAMINYL-PEPTIDE CYCLOTRANSFERASE"/>
    <property type="match status" value="1"/>
</dbReference>
<evidence type="ECO:0000256" key="1">
    <source>
        <dbReference type="SAM" id="SignalP"/>
    </source>
</evidence>
<dbReference type="PANTHER" id="PTHR31270">
    <property type="entry name" value="GLUTAMINYL-PEPTIDE CYCLOTRANSFERASE"/>
    <property type="match status" value="1"/>
</dbReference>
<accession>Q01NY8</accession>
<dbReference type="InterPro" id="IPR011044">
    <property type="entry name" value="Quino_amine_DH_bsu"/>
</dbReference>
<protein>
    <submittedName>
        <fullName evidence="2">Glutamine cyclotransferase</fullName>
    </submittedName>
</protein>
<evidence type="ECO:0000313" key="2">
    <source>
        <dbReference type="EMBL" id="ABJ88632.1"/>
    </source>
</evidence>
<dbReference type="InterPro" id="IPR015943">
    <property type="entry name" value="WD40/YVTN_repeat-like_dom_sf"/>
</dbReference>
<dbReference type="InterPro" id="IPR007788">
    <property type="entry name" value="QCT"/>
</dbReference>
<dbReference type="eggNOG" id="COG3823">
    <property type="taxonomic scope" value="Bacteria"/>
</dbReference>
<dbReference type="STRING" id="234267.Acid_7734"/>
<gene>
    <name evidence="2" type="ordered locus">Acid_7734</name>
</gene>
<feature type="chain" id="PRO_5004163106" evidence="1">
    <location>
        <begin position="27"/>
        <end position="260"/>
    </location>
</feature>
<dbReference type="SUPFAM" id="SSF50969">
    <property type="entry name" value="YVTN repeat-like/Quinoprotein amine dehydrogenase"/>
    <property type="match status" value="1"/>
</dbReference>
<dbReference type="EMBL" id="CP000473">
    <property type="protein sequence ID" value="ABJ88632.1"/>
    <property type="molecule type" value="Genomic_DNA"/>
</dbReference>
<dbReference type="HOGENOM" id="CLU_060272_2_2_0"/>
<dbReference type="KEGG" id="sus:Acid_7734"/>
<keyword evidence="2" id="KW-0808">Transferase</keyword>
<keyword evidence="1" id="KW-0732">Signal</keyword>
<dbReference type="Gene3D" id="2.130.10.10">
    <property type="entry name" value="YVTN repeat-like/Quinoprotein amine dehydrogenase"/>
    <property type="match status" value="1"/>
</dbReference>
<name>Q01NY8_SOLUE</name>
<dbReference type="PROSITE" id="PS51257">
    <property type="entry name" value="PROKAR_LIPOPROTEIN"/>
    <property type="match status" value="1"/>
</dbReference>
<feature type="signal peptide" evidence="1">
    <location>
        <begin position="1"/>
        <end position="26"/>
    </location>
</feature>
<dbReference type="InParanoid" id="Q01NY8"/>